<comment type="caution">
    <text evidence="1">The sequence shown here is derived from an EMBL/GenBank/DDBJ whole genome shotgun (WGS) entry which is preliminary data.</text>
</comment>
<gene>
    <name evidence="1" type="ORF">H6P81_000990</name>
</gene>
<evidence type="ECO:0000313" key="1">
    <source>
        <dbReference type="EMBL" id="KAG9456482.1"/>
    </source>
</evidence>
<accession>A0AAV7F9M2</accession>
<name>A0AAV7F9M2_ARIFI</name>
<proteinExistence type="predicted"/>
<dbReference type="EMBL" id="JAINDJ010000002">
    <property type="protein sequence ID" value="KAG9456482.1"/>
    <property type="molecule type" value="Genomic_DNA"/>
</dbReference>
<organism evidence="1 2">
    <name type="scientific">Aristolochia fimbriata</name>
    <name type="common">White veined hardy Dutchman's pipe vine</name>
    <dbReference type="NCBI Taxonomy" id="158543"/>
    <lineage>
        <taxon>Eukaryota</taxon>
        <taxon>Viridiplantae</taxon>
        <taxon>Streptophyta</taxon>
        <taxon>Embryophyta</taxon>
        <taxon>Tracheophyta</taxon>
        <taxon>Spermatophyta</taxon>
        <taxon>Magnoliopsida</taxon>
        <taxon>Magnoliidae</taxon>
        <taxon>Piperales</taxon>
        <taxon>Aristolochiaceae</taxon>
        <taxon>Aristolochia</taxon>
    </lineage>
</organism>
<reference evidence="1 2" key="1">
    <citation type="submission" date="2021-07" db="EMBL/GenBank/DDBJ databases">
        <title>The Aristolochia fimbriata genome: insights into angiosperm evolution, floral development and chemical biosynthesis.</title>
        <authorList>
            <person name="Jiao Y."/>
        </authorList>
    </citation>
    <scope>NUCLEOTIDE SEQUENCE [LARGE SCALE GENOMIC DNA]</scope>
    <source>
        <strain evidence="1">IBCAS-2021</strain>
        <tissue evidence="1">Leaf</tissue>
    </source>
</reference>
<dbReference type="AlphaFoldDB" id="A0AAV7F9M2"/>
<protein>
    <submittedName>
        <fullName evidence="1">Uncharacterized protein</fullName>
    </submittedName>
</protein>
<dbReference type="Proteomes" id="UP000825729">
    <property type="component" value="Unassembled WGS sequence"/>
</dbReference>
<keyword evidence="2" id="KW-1185">Reference proteome</keyword>
<evidence type="ECO:0000313" key="2">
    <source>
        <dbReference type="Proteomes" id="UP000825729"/>
    </source>
</evidence>
<sequence length="129" mass="14766">MKKKNKWKVEASWGFYGGNKLLLRDRSSGWRLIVPPSNLKDGAESLEEMIRTWHSRHSMKLWLTRKEQIETGEYFQSMTSSSVGHSALKFRRVKEESPMPLPSLPSHVSLLYTGAPITDSQPVFFSPSV</sequence>